<keyword evidence="4" id="KW-1185">Reference proteome</keyword>
<accession>A0A5B8U9I5</accession>
<dbReference type="KEGG" id="bsol:FSW04_18100"/>
<evidence type="ECO:0000259" key="2">
    <source>
        <dbReference type="SMART" id="SM00834"/>
    </source>
</evidence>
<dbReference type="EMBL" id="CP042430">
    <property type="protein sequence ID" value="QEC49302.1"/>
    <property type="molecule type" value="Genomic_DNA"/>
</dbReference>
<organism evidence="3 4">
    <name type="scientific">Baekduia soli</name>
    <dbReference type="NCBI Taxonomy" id="496014"/>
    <lineage>
        <taxon>Bacteria</taxon>
        <taxon>Bacillati</taxon>
        <taxon>Actinomycetota</taxon>
        <taxon>Thermoleophilia</taxon>
        <taxon>Solirubrobacterales</taxon>
        <taxon>Baekduiaceae</taxon>
        <taxon>Baekduia</taxon>
    </lineage>
</organism>
<proteinExistence type="predicted"/>
<evidence type="ECO:0000256" key="1">
    <source>
        <dbReference type="SAM" id="MobiDB-lite"/>
    </source>
</evidence>
<gene>
    <name evidence="3" type="ORF">FSW04_18100</name>
</gene>
<dbReference type="SMART" id="SM00834">
    <property type="entry name" value="CxxC_CXXC_SSSS"/>
    <property type="match status" value="1"/>
</dbReference>
<name>A0A5B8U9I5_9ACTN</name>
<protein>
    <submittedName>
        <fullName evidence="3">Zinc ribbon domain-containing protein</fullName>
    </submittedName>
</protein>
<dbReference type="RefSeq" id="WP_146921665.1">
    <property type="nucleotide sequence ID" value="NZ_CP042430.1"/>
</dbReference>
<feature type="region of interest" description="Disordered" evidence="1">
    <location>
        <begin position="63"/>
        <end position="86"/>
    </location>
</feature>
<dbReference type="Proteomes" id="UP000321805">
    <property type="component" value="Chromosome"/>
</dbReference>
<reference evidence="3 4" key="1">
    <citation type="journal article" date="2018" name="J. Microbiol.">
        <title>Baekduia soli gen. nov., sp. nov., a novel bacterium isolated from the soil of Baekdu Mountain and proposal of a novel family name, Baekduiaceae fam. nov.</title>
        <authorList>
            <person name="An D.S."/>
            <person name="Siddiqi M.Z."/>
            <person name="Kim K.H."/>
            <person name="Yu H.S."/>
            <person name="Im W.T."/>
        </authorList>
    </citation>
    <scope>NUCLEOTIDE SEQUENCE [LARGE SCALE GENOMIC DNA]</scope>
    <source>
        <strain evidence="3 4">BR7-21</strain>
    </source>
</reference>
<dbReference type="OrthoDB" id="9792898at2"/>
<dbReference type="NCBIfam" id="TIGR02605">
    <property type="entry name" value="CxxC_CxxC_SSSS"/>
    <property type="match status" value="1"/>
</dbReference>
<dbReference type="AlphaFoldDB" id="A0A5B8U9I5"/>
<sequence length="86" mass="9412">MAFYEYQCDRDGAFDITRPIGTAPESVACPLCRGDARRVFSKPMLSSSAPRALVAAIEHAEKSRHEPEIVTSLPRPAHASARRCSP</sequence>
<feature type="domain" description="Putative regulatory protein FmdB zinc ribbon" evidence="2">
    <location>
        <begin position="1"/>
        <end position="41"/>
    </location>
</feature>
<evidence type="ECO:0000313" key="3">
    <source>
        <dbReference type="EMBL" id="QEC49302.1"/>
    </source>
</evidence>
<dbReference type="InterPro" id="IPR013429">
    <property type="entry name" value="Regulatory_FmdB_Zinc_ribbon"/>
</dbReference>
<evidence type="ECO:0000313" key="4">
    <source>
        <dbReference type="Proteomes" id="UP000321805"/>
    </source>
</evidence>
<dbReference type="Pfam" id="PF09723">
    <property type="entry name" value="Zn_ribbon_8"/>
    <property type="match status" value="1"/>
</dbReference>